<dbReference type="SUPFAM" id="SSF56801">
    <property type="entry name" value="Acetyl-CoA synthetase-like"/>
    <property type="match status" value="1"/>
</dbReference>
<accession>A0A317ZGM6</accession>
<gene>
    <name evidence="4" type="ORF">DDZ13_14540</name>
</gene>
<dbReference type="PANTHER" id="PTHR43201:SF8">
    <property type="entry name" value="ACYL-COA SYNTHETASE FAMILY MEMBER 3"/>
    <property type="match status" value="1"/>
</dbReference>
<name>A0A317ZGM6_9BACT</name>
<dbReference type="InterPro" id="IPR020845">
    <property type="entry name" value="AMP-binding_CS"/>
</dbReference>
<dbReference type="OrthoDB" id="9803968at2"/>
<dbReference type="InParanoid" id="A0A317ZGM6"/>
<protein>
    <submittedName>
        <fullName evidence="4">O-succinylbenzoate--CoA ligase</fullName>
    </submittedName>
</protein>
<evidence type="ECO:0000259" key="2">
    <source>
        <dbReference type="Pfam" id="PF00501"/>
    </source>
</evidence>
<feature type="domain" description="AMP-binding enzyme C-terminal" evidence="3">
    <location>
        <begin position="337"/>
        <end position="408"/>
    </location>
</feature>
<dbReference type="Gene3D" id="3.30.300.30">
    <property type="match status" value="1"/>
</dbReference>
<evidence type="ECO:0000313" key="5">
    <source>
        <dbReference type="Proteomes" id="UP000247099"/>
    </source>
</evidence>
<feature type="domain" description="AMP-dependent synthetase/ligase" evidence="2">
    <location>
        <begin position="103"/>
        <end position="251"/>
    </location>
</feature>
<keyword evidence="5" id="KW-1185">Reference proteome</keyword>
<evidence type="ECO:0000313" key="4">
    <source>
        <dbReference type="EMBL" id="PXA02919.1"/>
    </source>
</evidence>
<dbReference type="GO" id="GO:0006631">
    <property type="term" value="P:fatty acid metabolic process"/>
    <property type="evidence" value="ECO:0007669"/>
    <property type="project" value="TreeGrafter"/>
</dbReference>
<keyword evidence="4" id="KW-0436">Ligase</keyword>
<sequence>MNWLLNRLESFGSKTACIEAGKVWTFKEFLSAIETAKLNLGRGRVVTIETASTVEGLAQLIAIADTNRIALPLPPSLPDTERKRMRGIAQNSPLYDKLSGSGLILFSSGTSGEPKGMLHKLSALLNRFEPLPTRKDRTLQLLLIDHIGGLDAAFRCLFSGSTLIIPEARTPEDAGRAIETHKVNILPASPTFLNLMLMNSMHEHYDCSSVEIIAYGAEAMPAPLLQRLRASFPNADLQQKFGTSETGAVRIESQGSESLFFRIKDPDTEWKIIEDELWLKTPSRIIGYLNADESSLEADGWYRTGDLVEEGPNGSIRIIGRQSATINVGGQKVHPSEVEAVLLNVDGIDACHVYGEPDPITGQRVACRIFSSEEKDSLAWKRAIRNHCRGKLAPWKIPSNVTIGDQLSVNTRMKRD</sequence>
<dbReference type="PANTHER" id="PTHR43201">
    <property type="entry name" value="ACYL-COA SYNTHETASE"/>
    <property type="match status" value="1"/>
</dbReference>
<organism evidence="4 5">
    <name type="scientific">Coraliomargarita sinensis</name>
    <dbReference type="NCBI Taxonomy" id="2174842"/>
    <lineage>
        <taxon>Bacteria</taxon>
        <taxon>Pseudomonadati</taxon>
        <taxon>Verrucomicrobiota</taxon>
        <taxon>Opitutia</taxon>
        <taxon>Puniceicoccales</taxon>
        <taxon>Coraliomargaritaceae</taxon>
        <taxon>Coraliomargarita</taxon>
    </lineage>
</organism>
<dbReference type="PROSITE" id="PS00455">
    <property type="entry name" value="AMP_BINDING"/>
    <property type="match status" value="1"/>
</dbReference>
<dbReference type="GO" id="GO:0031956">
    <property type="term" value="F:medium-chain fatty acid-CoA ligase activity"/>
    <property type="evidence" value="ECO:0007669"/>
    <property type="project" value="TreeGrafter"/>
</dbReference>
<evidence type="ECO:0000259" key="3">
    <source>
        <dbReference type="Pfam" id="PF13193"/>
    </source>
</evidence>
<dbReference type="InterPro" id="IPR025110">
    <property type="entry name" value="AMP-bd_C"/>
</dbReference>
<dbReference type="Pfam" id="PF00501">
    <property type="entry name" value="AMP-binding"/>
    <property type="match status" value="1"/>
</dbReference>
<dbReference type="InterPro" id="IPR045851">
    <property type="entry name" value="AMP-bd_C_sf"/>
</dbReference>
<dbReference type="InterPro" id="IPR000873">
    <property type="entry name" value="AMP-dep_synth/lig_dom"/>
</dbReference>
<dbReference type="AlphaFoldDB" id="A0A317ZGM6"/>
<comment type="similarity">
    <text evidence="1">Belongs to the ATP-dependent AMP-binding enzyme family.</text>
</comment>
<dbReference type="CDD" id="cd04433">
    <property type="entry name" value="AFD_class_I"/>
    <property type="match status" value="1"/>
</dbReference>
<proteinExistence type="inferred from homology"/>
<dbReference type="InterPro" id="IPR042099">
    <property type="entry name" value="ANL_N_sf"/>
</dbReference>
<reference evidence="4 5" key="1">
    <citation type="submission" date="2018-05" db="EMBL/GenBank/DDBJ databases">
        <title>Coraliomargarita sinensis sp. nov., isolated from a marine solar saltern.</title>
        <authorList>
            <person name="Zhou L.Y."/>
        </authorList>
    </citation>
    <scope>NUCLEOTIDE SEQUENCE [LARGE SCALE GENOMIC DNA]</scope>
    <source>
        <strain evidence="4 5">WN38</strain>
    </source>
</reference>
<comment type="caution">
    <text evidence="4">The sequence shown here is derived from an EMBL/GenBank/DDBJ whole genome shotgun (WGS) entry which is preliminary data.</text>
</comment>
<dbReference type="EMBL" id="QHJQ01000015">
    <property type="protein sequence ID" value="PXA02919.1"/>
    <property type="molecule type" value="Genomic_DNA"/>
</dbReference>
<dbReference type="Gene3D" id="3.40.50.12780">
    <property type="entry name" value="N-terminal domain of ligase-like"/>
    <property type="match status" value="1"/>
</dbReference>
<dbReference type="Proteomes" id="UP000247099">
    <property type="component" value="Unassembled WGS sequence"/>
</dbReference>
<evidence type="ECO:0000256" key="1">
    <source>
        <dbReference type="ARBA" id="ARBA00006432"/>
    </source>
</evidence>
<dbReference type="Pfam" id="PF13193">
    <property type="entry name" value="AMP-binding_C"/>
    <property type="match status" value="1"/>
</dbReference>